<dbReference type="GeneID" id="59148764"/>
<name>A0A7L9FK47_9CREN</name>
<proteinExistence type="predicted"/>
<organism evidence="1 2">
    <name type="scientific">Infirmifilum lucidum</name>
    <dbReference type="NCBI Taxonomy" id="2776706"/>
    <lineage>
        <taxon>Archaea</taxon>
        <taxon>Thermoproteota</taxon>
        <taxon>Thermoprotei</taxon>
        <taxon>Thermofilales</taxon>
        <taxon>Thermofilaceae</taxon>
        <taxon>Infirmifilum</taxon>
    </lineage>
</organism>
<sequence>MGRIKAGVVVVYLDAGKLEKTLNVVLETLVILARKKGIRASRGGIKSGIGFGVDTPYLLAQGLTAREMIVERNGVFTTTAVGEKFLEHVVEIASIIEDDSLFPEFNSGKLIGAVLYALYDWSNTKTGEEMLSEAVQVASELRGLRARSPDAFKLVAITLPRMYYEDGKYTPLRLIQEVSGIVR</sequence>
<dbReference type="InParanoid" id="A0A7L9FK47"/>
<dbReference type="EMBL" id="CP062310">
    <property type="protein sequence ID" value="QOJ79383.1"/>
    <property type="molecule type" value="Genomic_DNA"/>
</dbReference>
<dbReference type="KEGG" id="thel:IG193_02670"/>
<dbReference type="RefSeq" id="WP_192819355.1">
    <property type="nucleotide sequence ID" value="NZ_CP062310.1"/>
</dbReference>
<dbReference type="AlphaFoldDB" id="A0A7L9FK47"/>
<evidence type="ECO:0000313" key="1">
    <source>
        <dbReference type="EMBL" id="QOJ79383.1"/>
    </source>
</evidence>
<dbReference type="Proteomes" id="UP000594121">
    <property type="component" value="Chromosome"/>
</dbReference>
<evidence type="ECO:0000313" key="2">
    <source>
        <dbReference type="Proteomes" id="UP000594121"/>
    </source>
</evidence>
<gene>
    <name evidence="1" type="ORF">IG193_02670</name>
</gene>
<accession>A0A7L9FK47</accession>
<protein>
    <submittedName>
        <fullName evidence="1">Uncharacterized protein</fullName>
    </submittedName>
</protein>
<reference evidence="1 2" key="1">
    <citation type="submission" date="2020-10" db="EMBL/GenBank/DDBJ databases">
        <title>Thermofilum lucidum 3507LT sp. nov. a novel member of Thermofilaceae family isolated from Chile hot spring, and proposal of description order Thermofilales.</title>
        <authorList>
            <person name="Zayulina K.S."/>
            <person name="Elcheninov A.G."/>
            <person name="Toshchakov S.V."/>
            <person name="Kublanov I.V."/>
        </authorList>
    </citation>
    <scope>NUCLEOTIDE SEQUENCE [LARGE SCALE GENOMIC DNA]</scope>
    <source>
        <strain evidence="1 2">3507LT</strain>
    </source>
</reference>
<keyword evidence="2" id="KW-1185">Reference proteome</keyword>